<sequence>MGDLLLAKLPESNRNIILWFVDAHRHDKNATELMKMQFVNQAMSIVGDTCLTNVEKKTLVLYMYQTLAANNTSGFTNEFNIDGAVEFVWDVYKGKYSLTLKKQGFLSSALCCASASVVVDTSAKKVKVETVPEAGAV</sequence>
<organism evidence="1">
    <name type="scientific">viral metagenome</name>
    <dbReference type="NCBI Taxonomy" id="1070528"/>
    <lineage>
        <taxon>unclassified sequences</taxon>
        <taxon>metagenomes</taxon>
        <taxon>organismal metagenomes</taxon>
    </lineage>
</organism>
<name>A0A6C0CMW8_9ZZZZ</name>
<protein>
    <submittedName>
        <fullName evidence="1">Uncharacterized protein</fullName>
    </submittedName>
</protein>
<evidence type="ECO:0000313" key="1">
    <source>
        <dbReference type="EMBL" id="QHT05039.1"/>
    </source>
</evidence>
<reference evidence="1" key="1">
    <citation type="journal article" date="2020" name="Nature">
        <title>Giant virus diversity and host interactions through global metagenomics.</title>
        <authorList>
            <person name="Schulz F."/>
            <person name="Roux S."/>
            <person name="Paez-Espino D."/>
            <person name="Jungbluth S."/>
            <person name="Walsh D.A."/>
            <person name="Denef V.J."/>
            <person name="McMahon K.D."/>
            <person name="Konstantinidis K.T."/>
            <person name="Eloe-Fadrosh E.A."/>
            <person name="Kyrpides N.C."/>
            <person name="Woyke T."/>
        </authorList>
    </citation>
    <scope>NUCLEOTIDE SEQUENCE</scope>
    <source>
        <strain evidence="1">GVMAG-M-3300021354-14</strain>
    </source>
</reference>
<dbReference type="EMBL" id="MN739448">
    <property type="protein sequence ID" value="QHT05039.1"/>
    <property type="molecule type" value="Genomic_DNA"/>
</dbReference>
<dbReference type="AlphaFoldDB" id="A0A6C0CMW8"/>
<accession>A0A6C0CMW8</accession>
<proteinExistence type="predicted"/>